<accession>A0A0E0DTH4</accession>
<dbReference type="Pfam" id="PF00195">
    <property type="entry name" value="Chal_sti_synt_N"/>
    <property type="match status" value="1"/>
</dbReference>
<dbReference type="GO" id="GO:0016747">
    <property type="term" value="F:acyltransferase activity, transferring groups other than amino-acyl groups"/>
    <property type="evidence" value="ECO:0007669"/>
    <property type="project" value="InterPro"/>
</dbReference>
<dbReference type="STRING" id="40149.A0A0E0DTH4"/>
<protein>
    <recommendedName>
        <fullName evidence="1">Chalcone/stilbene synthase N-terminal domain-containing protein</fullName>
    </recommendedName>
</protein>
<reference evidence="2" key="1">
    <citation type="submission" date="2015-04" db="UniProtKB">
        <authorList>
            <consortium name="EnsemblPlants"/>
        </authorList>
    </citation>
    <scope>IDENTIFICATION</scope>
</reference>
<proteinExistence type="predicted"/>
<evidence type="ECO:0000313" key="3">
    <source>
        <dbReference type="Proteomes" id="UP000008021"/>
    </source>
</evidence>
<organism evidence="2">
    <name type="scientific">Oryza meridionalis</name>
    <dbReference type="NCBI Taxonomy" id="40149"/>
    <lineage>
        <taxon>Eukaryota</taxon>
        <taxon>Viridiplantae</taxon>
        <taxon>Streptophyta</taxon>
        <taxon>Embryophyta</taxon>
        <taxon>Tracheophyta</taxon>
        <taxon>Spermatophyta</taxon>
        <taxon>Magnoliopsida</taxon>
        <taxon>Liliopsida</taxon>
        <taxon>Poales</taxon>
        <taxon>Poaceae</taxon>
        <taxon>BOP clade</taxon>
        <taxon>Oryzoideae</taxon>
        <taxon>Oryzeae</taxon>
        <taxon>Oryzinae</taxon>
        <taxon>Oryza</taxon>
    </lineage>
</organism>
<dbReference type="SUPFAM" id="SSF53901">
    <property type="entry name" value="Thiolase-like"/>
    <property type="match status" value="1"/>
</dbReference>
<dbReference type="Gramene" id="OMERI05G19420.1">
    <property type="protein sequence ID" value="OMERI05G19420.1"/>
    <property type="gene ID" value="OMERI05G19420"/>
</dbReference>
<name>A0A0E0DTH4_9ORYZ</name>
<dbReference type="Gene3D" id="3.40.47.10">
    <property type="match status" value="1"/>
</dbReference>
<dbReference type="InterPro" id="IPR016039">
    <property type="entry name" value="Thiolase-like"/>
</dbReference>
<keyword evidence="3" id="KW-1185">Reference proteome</keyword>
<evidence type="ECO:0000259" key="1">
    <source>
        <dbReference type="Pfam" id="PF00195"/>
    </source>
</evidence>
<evidence type="ECO:0000313" key="2">
    <source>
        <dbReference type="EnsemblPlants" id="OMERI05G19420.1"/>
    </source>
</evidence>
<dbReference type="InterPro" id="IPR011141">
    <property type="entry name" value="Polyketide_synthase_type-III"/>
</dbReference>
<dbReference type="PANTHER" id="PTHR11877:SF47">
    <property type="entry name" value="OS11G0529900 PROTEIN"/>
    <property type="match status" value="1"/>
</dbReference>
<dbReference type="PANTHER" id="PTHR11877">
    <property type="entry name" value="HYDROXYMETHYLGLUTARYL-COA SYNTHASE"/>
    <property type="match status" value="1"/>
</dbReference>
<dbReference type="EnsemblPlants" id="OMERI05G19420.1">
    <property type="protein sequence ID" value="OMERI05G19420.1"/>
    <property type="gene ID" value="OMERI05G19420"/>
</dbReference>
<dbReference type="AlphaFoldDB" id="A0A0E0DTH4"/>
<dbReference type="HOGENOM" id="CLU_2281943_0_0_1"/>
<feature type="domain" description="Chalcone/stilbene synthase N-terminal" evidence="1">
    <location>
        <begin position="2"/>
        <end position="60"/>
    </location>
</feature>
<reference evidence="2" key="2">
    <citation type="submission" date="2018-05" db="EMBL/GenBank/DDBJ databases">
        <title>OmerRS3 (Oryza meridionalis Reference Sequence Version 3).</title>
        <authorList>
            <person name="Zhang J."/>
            <person name="Kudrna D."/>
            <person name="Lee S."/>
            <person name="Talag J."/>
            <person name="Welchert J."/>
            <person name="Wing R.A."/>
        </authorList>
    </citation>
    <scope>NUCLEOTIDE SEQUENCE [LARGE SCALE GENOMIC DNA]</scope>
    <source>
        <strain evidence="2">cv. OR44</strain>
    </source>
</reference>
<sequence>MIAGHPDFLDRVVPSLDARLSFAKDTVPELAMATAARVITEWGHPAADITHLVVSTNAHLDTLVAASPFGTGAIVVVMGTDPRDPVEHHVFHMVSNRMGSES</sequence>
<dbReference type="GO" id="GO:0030639">
    <property type="term" value="P:polyketide biosynthetic process"/>
    <property type="evidence" value="ECO:0007669"/>
    <property type="project" value="TreeGrafter"/>
</dbReference>
<dbReference type="Proteomes" id="UP000008021">
    <property type="component" value="Chromosome 5"/>
</dbReference>
<dbReference type="InterPro" id="IPR001099">
    <property type="entry name" value="Chalcone/stilbene_synt_N"/>
</dbReference>